<sequence length="519" mass="55375">MGWRFVSTRTASTPPSCSTSEPAAAFRRVEASMEPIIEVSRPSTPLLRQLGPALHELDKGFRADMRVPARIVADDELLRRMAEDRSILQLVNVTTLPGIQGFAIGMPDMHEGYGFPVGGVAGTLLPDGVISPGGIGFDINCGVRLLATGLRHLEVSGDLPALAHDLARSIPTGFGRHGRLALKPAELDHVLADGVPYVMGVLGLGTREDLAHIEAGGHLPAADAARVSTRARERGHDQLGTLGGGNHFIEIQRVEHIHDAEAAAAFGLFEGQLTVLIHTGSRGLGHQVCTDAVRKMDQALAREGIRLVDRQLACAPFSSPEGQDYYAAMCAAANFAWSNRQVLTHRVREVFGRRLGERTETWARVVYDVAHNIAKVETYGGQKLCVHRKGATRAFGPGEPELPTAYARVGQPVFIPGSMGTASFVLTGQGGSRDISFASACHGAGRQLSRAAAKRQVVGAELRKALNARGIIVECPSNAELAEEAPEAYKDVDRVVDAVETAGIARKVARLVPLAVLKG</sequence>
<feature type="binding site" evidence="12">
    <location>
        <position position="138"/>
    </location>
    <ligand>
        <name>Mn(2+)</name>
        <dbReference type="ChEBI" id="CHEBI:29035"/>
        <label>1</label>
    </ligand>
</feature>
<gene>
    <name evidence="13" type="primary">rtcB</name>
    <name evidence="15" type="ORF">HG543_45520</name>
</gene>
<reference evidence="15 16" key="1">
    <citation type="submission" date="2020-04" db="EMBL/GenBank/DDBJ databases">
        <title>Draft genome of Pyxidicoccus fallax type strain.</title>
        <authorList>
            <person name="Whitworth D.E."/>
        </authorList>
    </citation>
    <scope>NUCLEOTIDE SEQUENCE [LARGE SCALE GENOMIC DNA]</scope>
    <source>
        <strain evidence="15 16">DSM 14698</strain>
    </source>
</reference>
<dbReference type="GO" id="GO:0003972">
    <property type="term" value="F:RNA ligase (ATP) activity"/>
    <property type="evidence" value="ECO:0007669"/>
    <property type="project" value="TreeGrafter"/>
</dbReference>
<feature type="binding site" evidence="11">
    <location>
        <begin position="442"/>
        <end position="445"/>
    </location>
    <ligand>
        <name>GMP</name>
        <dbReference type="ChEBI" id="CHEBI:58115"/>
    </ligand>
</feature>
<evidence type="ECO:0000256" key="14">
    <source>
        <dbReference type="SAM" id="MobiDB-lite"/>
    </source>
</evidence>
<dbReference type="Pfam" id="PF01139">
    <property type="entry name" value="RtcB"/>
    <property type="match status" value="1"/>
</dbReference>
<dbReference type="AlphaFoldDB" id="A0A848LWT4"/>
<feature type="active site" description="GMP-histidine intermediate" evidence="10">
    <location>
        <position position="442"/>
    </location>
</feature>
<dbReference type="Gene3D" id="3.90.1860.10">
    <property type="entry name" value="tRNA-splicing ligase RtcB"/>
    <property type="match status" value="1"/>
</dbReference>
<evidence type="ECO:0000256" key="3">
    <source>
        <dbReference type="ARBA" id="ARBA00022723"/>
    </source>
</evidence>
<keyword evidence="7 12" id="KW-0464">Manganese</keyword>
<feature type="binding site" evidence="11">
    <location>
        <begin position="416"/>
        <end position="419"/>
    </location>
    <ligand>
        <name>GMP</name>
        <dbReference type="ChEBI" id="CHEBI:58115"/>
    </ligand>
</feature>
<evidence type="ECO:0000256" key="10">
    <source>
        <dbReference type="PIRSR" id="PIRSR601233-1"/>
    </source>
</evidence>
<evidence type="ECO:0000256" key="12">
    <source>
        <dbReference type="PIRSR" id="PIRSR601233-3"/>
    </source>
</evidence>
<dbReference type="EMBL" id="JABBJJ010000381">
    <property type="protein sequence ID" value="NMO22070.1"/>
    <property type="molecule type" value="Genomic_DNA"/>
</dbReference>
<feature type="binding site" evidence="11">
    <location>
        <begin position="246"/>
        <end position="250"/>
    </location>
    <ligand>
        <name>GMP</name>
        <dbReference type="ChEBI" id="CHEBI:58115"/>
    </ligand>
</feature>
<evidence type="ECO:0000313" key="16">
    <source>
        <dbReference type="Proteomes" id="UP000518300"/>
    </source>
</evidence>
<evidence type="ECO:0000256" key="11">
    <source>
        <dbReference type="PIRSR" id="PIRSR601233-2"/>
    </source>
</evidence>
<dbReference type="EC" id="6.5.1.-" evidence="13"/>
<dbReference type="GO" id="GO:0170057">
    <property type="term" value="F:RNA ligase (GTP) activity"/>
    <property type="evidence" value="ECO:0007669"/>
    <property type="project" value="UniProtKB-EC"/>
</dbReference>
<comment type="cofactor">
    <cofactor evidence="12 13">
        <name>Mn(2+)</name>
        <dbReference type="ChEBI" id="CHEBI:29035"/>
    </cofactor>
    <text evidence="12 13">Binds 2 manganese ions per subunit.</text>
</comment>
<keyword evidence="2 13" id="KW-0436">Ligase</keyword>
<feature type="binding site" evidence="12">
    <location>
        <position position="371"/>
    </location>
    <ligand>
        <name>Mn(2+)</name>
        <dbReference type="ChEBI" id="CHEBI:29035"/>
        <label>2</label>
    </ligand>
</feature>
<keyword evidence="16" id="KW-1185">Reference proteome</keyword>
<dbReference type="Proteomes" id="UP000518300">
    <property type="component" value="Unassembled WGS sequence"/>
</dbReference>
<dbReference type="InterPro" id="IPR001233">
    <property type="entry name" value="RtcB"/>
</dbReference>
<evidence type="ECO:0000256" key="1">
    <source>
        <dbReference type="ARBA" id="ARBA00008071"/>
    </source>
</evidence>
<comment type="subunit">
    <text evidence="13">Monomer.</text>
</comment>
<dbReference type="GO" id="GO:0006396">
    <property type="term" value="P:RNA processing"/>
    <property type="evidence" value="ECO:0007669"/>
    <property type="project" value="InterPro"/>
</dbReference>
<comment type="similarity">
    <text evidence="1 13">Belongs to the RtcB family.</text>
</comment>
<evidence type="ECO:0000256" key="5">
    <source>
        <dbReference type="ARBA" id="ARBA00022800"/>
    </source>
</evidence>
<keyword evidence="5" id="KW-0692">RNA repair</keyword>
<feature type="compositionally biased region" description="Polar residues" evidence="14">
    <location>
        <begin position="7"/>
        <end position="20"/>
    </location>
</feature>
<evidence type="ECO:0000256" key="6">
    <source>
        <dbReference type="ARBA" id="ARBA00023134"/>
    </source>
</evidence>
<evidence type="ECO:0000256" key="4">
    <source>
        <dbReference type="ARBA" id="ARBA00022741"/>
    </source>
</evidence>
<keyword evidence="3 12" id="KW-0479">Metal-binding</keyword>
<dbReference type="SUPFAM" id="SSF103365">
    <property type="entry name" value="Hypothetical protein PH1602"/>
    <property type="match status" value="1"/>
</dbReference>
<feature type="binding site" evidence="12">
    <location>
        <position position="278"/>
    </location>
    <ligand>
        <name>Mn(2+)</name>
        <dbReference type="ChEBI" id="CHEBI:29035"/>
        <label>2</label>
    </ligand>
</feature>
<feature type="binding site" evidence="12">
    <location>
        <position position="247"/>
    </location>
    <ligand>
        <name>Mn(2+)</name>
        <dbReference type="ChEBI" id="CHEBI:29035"/>
        <label>1</label>
    </ligand>
</feature>
<feature type="region of interest" description="Disordered" evidence="14">
    <location>
        <begin position="1"/>
        <end position="20"/>
    </location>
</feature>
<comment type="caution">
    <text evidence="15">The sequence shown here is derived from an EMBL/GenBank/DDBJ whole genome shotgun (WGS) entry which is preliminary data.</text>
</comment>
<evidence type="ECO:0000256" key="13">
    <source>
        <dbReference type="RuleBase" id="RU371113"/>
    </source>
</evidence>
<proteinExistence type="inferred from homology"/>
<comment type="catalytic activity">
    <reaction evidence="9">
        <text>a 3'-end 2',3'-cyclophospho-ribonucleotide-RNA + a 5'-end dephospho-ribonucleoside-RNA + GTP + H2O = a ribonucleotidyl-ribonucleotide-RNA + GMP + diphosphate + H(+)</text>
        <dbReference type="Rhea" id="RHEA:68080"/>
        <dbReference type="Rhea" id="RHEA-COMP:10464"/>
        <dbReference type="Rhea" id="RHEA-COMP:13936"/>
        <dbReference type="Rhea" id="RHEA-COMP:17355"/>
        <dbReference type="ChEBI" id="CHEBI:15377"/>
        <dbReference type="ChEBI" id="CHEBI:15378"/>
        <dbReference type="ChEBI" id="CHEBI:33019"/>
        <dbReference type="ChEBI" id="CHEBI:37565"/>
        <dbReference type="ChEBI" id="CHEBI:58115"/>
        <dbReference type="ChEBI" id="CHEBI:83064"/>
        <dbReference type="ChEBI" id="CHEBI:138284"/>
        <dbReference type="ChEBI" id="CHEBI:173118"/>
        <dbReference type="EC" id="6.5.1.8"/>
    </reaction>
</comment>
<dbReference type="FunFam" id="3.90.1860.10:FF:000001">
    <property type="entry name" value="tRNA-splicing ligase RtcB homolog"/>
    <property type="match status" value="1"/>
</dbReference>
<evidence type="ECO:0000256" key="8">
    <source>
        <dbReference type="ARBA" id="ARBA00047746"/>
    </source>
</evidence>
<dbReference type="GO" id="GO:0005525">
    <property type="term" value="F:GTP binding"/>
    <property type="evidence" value="ECO:0007669"/>
    <property type="project" value="UniProtKB-KW"/>
</dbReference>
<comment type="catalytic activity">
    <reaction evidence="8">
        <text>a 3'-end 3'-phospho-ribonucleotide-RNA + a 5'-end dephospho-ribonucleoside-RNA + GTP = a ribonucleotidyl-ribonucleotide-RNA + GMP + diphosphate</text>
        <dbReference type="Rhea" id="RHEA:68076"/>
        <dbReference type="Rhea" id="RHEA-COMP:10463"/>
        <dbReference type="Rhea" id="RHEA-COMP:13936"/>
        <dbReference type="Rhea" id="RHEA-COMP:17355"/>
        <dbReference type="ChEBI" id="CHEBI:33019"/>
        <dbReference type="ChEBI" id="CHEBI:37565"/>
        <dbReference type="ChEBI" id="CHEBI:58115"/>
        <dbReference type="ChEBI" id="CHEBI:83062"/>
        <dbReference type="ChEBI" id="CHEBI:138284"/>
        <dbReference type="ChEBI" id="CHEBI:173118"/>
        <dbReference type="EC" id="6.5.1.8"/>
    </reaction>
</comment>
<dbReference type="InterPro" id="IPR036025">
    <property type="entry name" value="RtcB-like_sf"/>
</dbReference>
<dbReference type="GO" id="GO:0042245">
    <property type="term" value="P:RNA repair"/>
    <property type="evidence" value="ECO:0007669"/>
    <property type="project" value="UniProtKB-KW"/>
</dbReference>
<dbReference type="PANTHER" id="PTHR11118:SF1">
    <property type="entry name" value="RNA-SPLICING LIGASE RTCB HOMOLOG"/>
    <property type="match status" value="1"/>
</dbReference>
<protein>
    <recommendedName>
        <fullName evidence="13">tRNA-splicing ligase RtcB</fullName>
        <ecNumber evidence="13">6.5.1.-</ecNumber>
    </recommendedName>
</protein>
<keyword evidence="6 11" id="KW-0342">GTP-binding</keyword>
<dbReference type="PANTHER" id="PTHR11118">
    <property type="entry name" value="RNA-SPLICING LIGASE RTCB HOMOLOG"/>
    <property type="match status" value="1"/>
</dbReference>
<evidence type="ECO:0000256" key="7">
    <source>
        <dbReference type="ARBA" id="ARBA00023211"/>
    </source>
</evidence>
<accession>A0A848LWT4</accession>
<feature type="binding site" evidence="11">
    <location>
        <begin position="371"/>
        <end position="372"/>
    </location>
    <ligand>
        <name>GMP</name>
        <dbReference type="ChEBI" id="CHEBI:58115"/>
    </ligand>
</feature>
<evidence type="ECO:0000256" key="2">
    <source>
        <dbReference type="ARBA" id="ARBA00022598"/>
    </source>
</evidence>
<evidence type="ECO:0000256" key="9">
    <source>
        <dbReference type="ARBA" id="ARBA00049514"/>
    </source>
</evidence>
<name>A0A848LWT4_9BACT</name>
<organism evidence="15 16">
    <name type="scientific">Pyxidicoccus fallax</name>
    <dbReference type="NCBI Taxonomy" id="394095"/>
    <lineage>
        <taxon>Bacteria</taxon>
        <taxon>Pseudomonadati</taxon>
        <taxon>Myxococcota</taxon>
        <taxon>Myxococcia</taxon>
        <taxon>Myxococcales</taxon>
        <taxon>Cystobacterineae</taxon>
        <taxon>Myxococcaceae</taxon>
        <taxon>Pyxidicoccus</taxon>
    </lineage>
</organism>
<feature type="binding site" evidence="11">
    <location>
        <position position="423"/>
    </location>
    <ligand>
        <name>GMP</name>
        <dbReference type="ChEBI" id="CHEBI:58115"/>
    </ligand>
</feature>
<evidence type="ECO:0000313" key="15">
    <source>
        <dbReference type="EMBL" id="NMO22070.1"/>
    </source>
</evidence>
<keyword evidence="4 11" id="KW-0547">Nucleotide-binding</keyword>
<feature type="binding site" evidence="11">
    <location>
        <position position="518"/>
    </location>
    <ligand>
        <name>GMP</name>
        <dbReference type="ChEBI" id="CHEBI:58115"/>
    </ligand>
</feature>
<dbReference type="GO" id="GO:0046872">
    <property type="term" value="F:metal ion binding"/>
    <property type="evidence" value="ECO:0007669"/>
    <property type="project" value="UniProtKB-UniRule"/>
</dbReference>